<feature type="compositionally biased region" description="Basic and acidic residues" evidence="1">
    <location>
        <begin position="136"/>
        <end position="150"/>
    </location>
</feature>
<evidence type="ECO:0000313" key="3">
    <source>
        <dbReference type="Proteomes" id="UP001318860"/>
    </source>
</evidence>
<comment type="caution">
    <text evidence="2">The sequence shown here is derived from an EMBL/GenBank/DDBJ whole genome shotgun (WGS) entry which is preliminary data.</text>
</comment>
<dbReference type="InterPro" id="IPR052851">
    <property type="entry name" value="GCD1_mitochondrial"/>
</dbReference>
<feature type="compositionally biased region" description="Polar residues" evidence="1">
    <location>
        <begin position="340"/>
        <end position="350"/>
    </location>
</feature>
<accession>A0ABR0XLJ2</accession>
<name>A0ABR0XLJ2_REHGL</name>
<dbReference type="EMBL" id="JABTTQ020000003">
    <property type="protein sequence ID" value="KAK6159983.1"/>
    <property type="molecule type" value="Genomic_DNA"/>
</dbReference>
<feature type="region of interest" description="Disordered" evidence="1">
    <location>
        <begin position="311"/>
        <end position="350"/>
    </location>
</feature>
<feature type="compositionally biased region" description="Polar residues" evidence="1">
    <location>
        <begin position="321"/>
        <end position="332"/>
    </location>
</feature>
<gene>
    <name evidence="2" type="ORF">DH2020_003364</name>
</gene>
<feature type="compositionally biased region" description="Low complexity" evidence="1">
    <location>
        <begin position="155"/>
        <end position="165"/>
    </location>
</feature>
<reference evidence="2 3" key="1">
    <citation type="journal article" date="2021" name="Comput. Struct. Biotechnol. J.">
        <title>De novo genome assembly of the potent medicinal plant Rehmannia glutinosa using nanopore technology.</title>
        <authorList>
            <person name="Ma L."/>
            <person name="Dong C."/>
            <person name="Song C."/>
            <person name="Wang X."/>
            <person name="Zheng X."/>
            <person name="Niu Y."/>
            <person name="Chen S."/>
            <person name="Feng W."/>
        </authorList>
    </citation>
    <scope>NUCLEOTIDE SEQUENCE [LARGE SCALE GENOMIC DNA]</scope>
    <source>
        <strain evidence="2">DH-2019</strain>
    </source>
</reference>
<protein>
    <recommendedName>
        <fullName evidence="4">Mucin-like protein</fullName>
    </recommendedName>
</protein>
<feature type="compositionally biased region" description="Polar residues" evidence="1">
    <location>
        <begin position="98"/>
        <end position="116"/>
    </location>
</feature>
<dbReference type="Proteomes" id="UP001318860">
    <property type="component" value="Unassembled WGS sequence"/>
</dbReference>
<feature type="region of interest" description="Disordered" evidence="1">
    <location>
        <begin position="135"/>
        <end position="165"/>
    </location>
</feature>
<proteinExistence type="predicted"/>
<evidence type="ECO:0000313" key="2">
    <source>
        <dbReference type="EMBL" id="KAK6159983.1"/>
    </source>
</evidence>
<feature type="region of interest" description="Disordered" evidence="1">
    <location>
        <begin position="87"/>
        <end position="120"/>
    </location>
</feature>
<dbReference type="PANTHER" id="PTHR35476">
    <property type="entry name" value="MUCIN-LIKE PROTEIN"/>
    <property type="match status" value="1"/>
</dbReference>
<keyword evidence="3" id="KW-1185">Reference proteome</keyword>
<dbReference type="PANTHER" id="PTHR35476:SF2">
    <property type="entry name" value="MUCIN-LIKE PROTEIN"/>
    <property type="match status" value="1"/>
</dbReference>
<evidence type="ECO:0000256" key="1">
    <source>
        <dbReference type="SAM" id="MobiDB-lite"/>
    </source>
</evidence>
<sequence length="350" mass="39269">MSYLQNSHHDGVSHLARCMRDLHGASPFDLVLNDAYLRISHPEGISTLRQIAFETYMDAPYFNGNKTGEEEWNDAWETAWLPDDLSGKSPRAPWESDVNFSLPTTTAENPQTTLSSPPEAIDPETQAFVEDMNDNWDQRKGKSVKKDADRNVGPSESSSSSSSSSALYSLENIKRDYRLTKQKVHAGLWVKEIEKLEEAKLGNSISGGDDIEKLLDSASEIFDSANNDLGDPKIPGSEFKNKPDGWETISKAADGNIWDMSQREEDILVQEFERRIAFNKFQIASFIKTHIFSRRRPIDGWKYMIEEIGPNAKKGKGSVSRLPSVSDESTQPFKEEKASFASTYSSSKGR</sequence>
<evidence type="ECO:0008006" key="4">
    <source>
        <dbReference type="Google" id="ProtNLM"/>
    </source>
</evidence>
<organism evidence="2 3">
    <name type="scientific">Rehmannia glutinosa</name>
    <name type="common">Chinese foxglove</name>
    <dbReference type="NCBI Taxonomy" id="99300"/>
    <lineage>
        <taxon>Eukaryota</taxon>
        <taxon>Viridiplantae</taxon>
        <taxon>Streptophyta</taxon>
        <taxon>Embryophyta</taxon>
        <taxon>Tracheophyta</taxon>
        <taxon>Spermatophyta</taxon>
        <taxon>Magnoliopsida</taxon>
        <taxon>eudicotyledons</taxon>
        <taxon>Gunneridae</taxon>
        <taxon>Pentapetalae</taxon>
        <taxon>asterids</taxon>
        <taxon>lamiids</taxon>
        <taxon>Lamiales</taxon>
        <taxon>Orobanchaceae</taxon>
        <taxon>Rehmannieae</taxon>
        <taxon>Rehmannia</taxon>
    </lineage>
</organism>